<evidence type="ECO:0000313" key="3">
    <source>
        <dbReference type="Proteomes" id="UP000232323"/>
    </source>
</evidence>
<evidence type="ECO:0008006" key="4">
    <source>
        <dbReference type="Google" id="ProtNLM"/>
    </source>
</evidence>
<dbReference type="AlphaFoldDB" id="A0A250XBB6"/>
<sequence length="572" mass="64453">MDSREKDEKSAGASQFTQVDGFMFLEPAGMYKPTKWGHMNQPQVAMHWSFPVLFKDLVSEEIGRATVIEADHTDGPSWTAAAQRHTRSSSSSSSDNLNEKAGGTHQLSVHAAVAFHARRKMTGNVTYSRAKNVSKTEPFRHSQHHARGKSSQLETTRRRQIPIRFQATIAARTSCMQIYVEEWLGTKEVCSRSGIGGYGAEQIPTNKLFKVPSFMVAAEKGTRKAAQPGSLQNKYHIDHNRSNEVQESGPGVGKESSGFEVWTVLTPFRTYARVADFIAILTHHHNWHRKVGFQGTLLYASTFLIQQLLKDAELLQWAQEGSLVLCVWDYFSRFQELIPNQTYYPVPEQILINNHALLIFKRSERILLFMADVDEFFKPLSPLSTVMEVLHAPMCLMSSGHREWGAIRLLRRNHRSIVEPIIKSSIGPVAYDNCSEASLWRSAQRSLLCNPLGTYVLVGSGFNARYAPGKYKALVRPTVGTVARSIHHGQFDADHGEYSAQETCAFVLHAVNMWFNRLKPSQFTWSKRSSVRNRQRNSAESYLSSCLPPSLFYVLNSTNTSKVILSFMSETS</sequence>
<reference evidence="2 3" key="1">
    <citation type="submission" date="2017-08" db="EMBL/GenBank/DDBJ databases">
        <title>Acidophilic green algal genome provides insights into adaptation to an acidic environment.</title>
        <authorList>
            <person name="Hirooka S."/>
            <person name="Hirose Y."/>
            <person name="Kanesaki Y."/>
            <person name="Higuchi S."/>
            <person name="Fujiwara T."/>
            <person name="Onuma R."/>
            <person name="Era A."/>
            <person name="Ohbayashi R."/>
            <person name="Uzuka A."/>
            <person name="Nozaki H."/>
            <person name="Yoshikawa H."/>
            <person name="Miyagishima S.Y."/>
        </authorList>
    </citation>
    <scope>NUCLEOTIDE SEQUENCE [LARGE SCALE GENOMIC DNA]</scope>
    <source>
        <strain evidence="2 3">NIES-2499</strain>
    </source>
</reference>
<feature type="region of interest" description="Disordered" evidence="1">
    <location>
        <begin position="130"/>
        <end position="156"/>
    </location>
</feature>
<protein>
    <recommendedName>
        <fullName evidence="4">Glycosyltransferase family 92 protein</fullName>
    </recommendedName>
</protein>
<dbReference type="Proteomes" id="UP000232323">
    <property type="component" value="Unassembled WGS sequence"/>
</dbReference>
<comment type="caution">
    <text evidence="2">The sequence shown here is derived from an EMBL/GenBank/DDBJ whole genome shotgun (WGS) entry which is preliminary data.</text>
</comment>
<proteinExistence type="predicted"/>
<organism evidence="2 3">
    <name type="scientific">Chlamydomonas eustigma</name>
    <dbReference type="NCBI Taxonomy" id="1157962"/>
    <lineage>
        <taxon>Eukaryota</taxon>
        <taxon>Viridiplantae</taxon>
        <taxon>Chlorophyta</taxon>
        <taxon>core chlorophytes</taxon>
        <taxon>Chlorophyceae</taxon>
        <taxon>CS clade</taxon>
        <taxon>Chlamydomonadales</taxon>
        <taxon>Chlamydomonadaceae</taxon>
        <taxon>Chlamydomonas</taxon>
    </lineage>
</organism>
<evidence type="ECO:0000313" key="2">
    <source>
        <dbReference type="EMBL" id="GAX80060.1"/>
    </source>
</evidence>
<dbReference type="EMBL" id="BEGY01000048">
    <property type="protein sequence ID" value="GAX80060.1"/>
    <property type="molecule type" value="Genomic_DNA"/>
</dbReference>
<name>A0A250XBB6_9CHLO</name>
<feature type="region of interest" description="Disordered" evidence="1">
    <location>
        <begin position="74"/>
        <end position="102"/>
    </location>
</feature>
<keyword evidence="3" id="KW-1185">Reference proteome</keyword>
<accession>A0A250XBB6</accession>
<gene>
    <name evidence="2" type="ORF">CEUSTIGMA_g7499.t1</name>
</gene>
<evidence type="ECO:0000256" key="1">
    <source>
        <dbReference type="SAM" id="MobiDB-lite"/>
    </source>
</evidence>